<dbReference type="RefSeq" id="WP_179357390.1">
    <property type="nucleotide sequence ID" value="NZ_CP058627.1"/>
</dbReference>
<accession>A0A7H9BGB6</accession>
<proteinExistence type="predicted"/>
<sequence>MTRLVGIGRAVGVLFFSAVLAGCVNYGEFQRFKQLNYGYGYYTGYSVKAVTTEGTNRYVIYYLGGTMATGRNWLDFYTLVGAFETGQRLGFQCMDVRWKGGYQPLQLADGPPTAWRTIEYRTEPCLSNPAQKVYAISDLPQILRQGVRTVDIEASQTWD</sequence>
<dbReference type="PROSITE" id="PS51257">
    <property type="entry name" value="PROKAR_LIPOPROTEIN"/>
    <property type="match status" value="1"/>
</dbReference>
<protein>
    <recommendedName>
        <fullName evidence="3">Lipoprotein</fullName>
    </recommendedName>
</protein>
<evidence type="ECO:0008006" key="3">
    <source>
        <dbReference type="Google" id="ProtNLM"/>
    </source>
</evidence>
<dbReference type="KEGG" id="chiz:HQ393_03025"/>
<reference evidence="1 2" key="1">
    <citation type="submission" date="2020-07" db="EMBL/GenBank/DDBJ databases">
        <title>Complete genome sequence of Chitinibacter sp. 2T18.</title>
        <authorList>
            <person name="Bae J.-W."/>
            <person name="Choi J.-W."/>
        </authorList>
    </citation>
    <scope>NUCLEOTIDE SEQUENCE [LARGE SCALE GENOMIC DNA]</scope>
    <source>
        <strain evidence="1 2">2T18</strain>
    </source>
</reference>
<evidence type="ECO:0000313" key="2">
    <source>
        <dbReference type="Proteomes" id="UP000509597"/>
    </source>
</evidence>
<evidence type="ECO:0000313" key="1">
    <source>
        <dbReference type="EMBL" id="QLG87306.1"/>
    </source>
</evidence>
<keyword evidence="2" id="KW-1185">Reference proteome</keyword>
<organism evidence="1 2">
    <name type="scientific">Chitinibacter bivalviorum</name>
    <dbReference type="NCBI Taxonomy" id="2739434"/>
    <lineage>
        <taxon>Bacteria</taxon>
        <taxon>Pseudomonadati</taxon>
        <taxon>Pseudomonadota</taxon>
        <taxon>Betaproteobacteria</taxon>
        <taxon>Neisseriales</taxon>
        <taxon>Chitinibacteraceae</taxon>
        <taxon>Chitinibacter</taxon>
    </lineage>
</organism>
<dbReference type="Proteomes" id="UP000509597">
    <property type="component" value="Chromosome"/>
</dbReference>
<dbReference type="EMBL" id="CP058627">
    <property type="protein sequence ID" value="QLG87306.1"/>
    <property type="molecule type" value="Genomic_DNA"/>
</dbReference>
<dbReference type="AlphaFoldDB" id="A0A7H9BGB6"/>
<name>A0A7H9BGB6_9NEIS</name>
<gene>
    <name evidence="1" type="ORF">HQ393_03025</name>
</gene>